<feature type="compositionally biased region" description="Low complexity" evidence="1">
    <location>
        <begin position="482"/>
        <end position="494"/>
    </location>
</feature>
<gene>
    <name evidence="2" type="ORF">DFH07DRAFT_779931</name>
</gene>
<feature type="compositionally biased region" description="Pro residues" evidence="1">
    <location>
        <begin position="495"/>
        <end position="514"/>
    </location>
</feature>
<feature type="region of interest" description="Disordered" evidence="1">
    <location>
        <begin position="134"/>
        <end position="175"/>
    </location>
</feature>
<proteinExistence type="predicted"/>
<sequence length="562" mass="61883">MGQSSAPRVTCSSEMKIVDEPLHSRMGQSVRVLAAQEVLRYGRIMAKSRVALCGKTTALEVYFDEGPHVPAPNTSSFPSSSPTSLPTRATDNLLELAQQMSPSKPPDVLRRIRRNIEARANEIQDNLSTLKRRITDYENQATTTARPKKQRKRNNRAADADDSIPNPQTIEDRTRDKGRHFVVEEALFLVDSDVFTVEEDEDFEPCEEFASDQNRIQGQLLQIKRYLPDDVKHLRTTTLISGAFIDGMSGQRSSTSNRLRVASLSKIVDDIKPFETSSGRFNAFAKLIGYQPGTPTREPYYSKLDAPILYDKWEGKKDLGSFLRGPILLKIHATIIRGPNGATGLFSGKSKRPSAKTVEKMYKIHRTSLGAISNAACLAIWMHSADTLLVEIGDETGINYRERQSYYLQCILDGLANDKAWAVDLIAYWDHILFPDADAPRDGHGSTGDQRLEAQEDEEEFFSSAPSVERPKTPTRPDILQSPSSNPSPRSSPVVPAPSPPRRSAPPPPPPRPSAPAHASHVQLSGGASASPPELVRSGAATSSDRAPNRSAAAASLLKQRR</sequence>
<evidence type="ECO:0000313" key="3">
    <source>
        <dbReference type="Proteomes" id="UP001215280"/>
    </source>
</evidence>
<dbReference type="Proteomes" id="UP001215280">
    <property type="component" value="Unassembled WGS sequence"/>
</dbReference>
<accession>A0AAD7I5M5</accession>
<dbReference type="Pfam" id="PF20414">
    <property type="entry name" value="DUF6698"/>
    <property type="match status" value="1"/>
</dbReference>
<feature type="compositionally biased region" description="Basic and acidic residues" evidence="1">
    <location>
        <begin position="440"/>
        <end position="454"/>
    </location>
</feature>
<comment type="caution">
    <text evidence="2">The sequence shown here is derived from an EMBL/GenBank/DDBJ whole genome shotgun (WGS) entry which is preliminary data.</text>
</comment>
<evidence type="ECO:0000256" key="1">
    <source>
        <dbReference type="SAM" id="MobiDB-lite"/>
    </source>
</evidence>
<evidence type="ECO:0000313" key="2">
    <source>
        <dbReference type="EMBL" id="KAJ7735639.1"/>
    </source>
</evidence>
<keyword evidence="3" id="KW-1185">Reference proteome</keyword>
<dbReference type="EMBL" id="JARJLG010000153">
    <property type="protein sequence ID" value="KAJ7735639.1"/>
    <property type="molecule type" value="Genomic_DNA"/>
</dbReference>
<feature type="compositionally biased region" description="Basic residues" evidence="1">
    <location>
        <begin position="146"/>
        <end position="155"/>
    </location>
</feature>
<dbReference type="AlphaFoldDB" id="A0AAD7I5M5"/>
<dbReference type="InterPro" id="IPR046521">
    <property type="entry name" value="DUF6698"/>
</dbReference>
<organism evidence="2 3">
    <name type="scientific">Mycena maculata</name>
    <dbReference type="NCBI Taxonomy" id="230809"/>
    <lineage>
        <taxon>Eukaryota</taxon>
        <taxon>Fungi</taxon>
        <taxon>Dikarya</taxon>
        <taxon>Basidiomycota</taxon>
        <taxon>Agaricomycotina</taxon>
        <taxon>Agaricomycetes</taxon>
        <taxon>Agaricomycetidae</taxon>
        <taxon>Agaricales</taxon>
        <taxon>Marasmiineae</taxon>
        <taxon>Mycenaceae</taxon>
        <taxon>Mycena</taxon>
    </lineage>
</organism>
<name>A0AAD7I5M5_9AGAR</name>
<feature type="region of interest" description="Disordered" evidence="1">
    <location>
        <begin position="440"/>
        <end position="562"/>
    </location>
</feature>
<reference evidence="2" key="1">
    <citation type="submission" date="2023-03" db="EMBL/GenBank/DDBJ databases">
        <title>Massive genome expansion in bonnet fungi (Mycena s.s.) driven by repeated elements and novel gene families across ecological guilds.</title>
        <authorList>
            <consortium name="Lawrence Berkeley National Laboratory"/>
            <person name="Harder C.B."/>
            <person name="Miyauchi S."/>
            <person name="Viragh M."/>
            <person name="Kuo A."/>
            <person name="Thoen E."/>
            <person name="Andreopoulos B."/>
            <person name="Lu D."/>
            <person name="Skrede I."/>
            <person name="Drula E."/>
            <person name="Henrissat B."/>
            <person name="Morin E."/>
            <person name="Kohler A."/>
            <person name="Barry K."/>
            <person name="LaButti K."/>
            <person name="Morin E."/>
            <person name="Salamov A."/>
            <person name="Lipzen A."/>
            <person name="Mereny Z."/>
            <person name="Hegedus B."/>
            <person name="Baldrian P."/>
            <person name="Stursova M."/>
            <person name="Weitz H."/>
            <person name="Taylor A."/>
            <person name="Grigoriev I.V."/>
            <person name="Nagy L.G."/>
            <person name="Martin F."/>
            <person name="Kauserud H."/>
        </authorList>
    </citation>
    <scope>NUCLEOTIDE SEQUENCE</scope>
    <source>
        <strain evidence="2">CBHHK188m</strain>
    </source>
</reference>
<protein>
    <submittedName>
        <fullName evidence="2">Uncharacterized protein</fullName>
    </submittedName>
</protein>